<keyword evidence="6" id="KW-0833">Ubl conjugation pathway</keyword>
<dbReference type="GO" id="GO:0016567">
    <property type="term" value="P:protein ubiquitination"/>
    <property type="evidence" value="ECO:0007669"/>
    <property type="project" value="InterPro"/>
</dbReference>
<dbReference type="GO" id="GO:0007166">
    <property type="term" value="P:cell surface receptor signaling pathway"/>
    <property type="evidence" value="ECO:0007669"/>
    <property type="project" value="InterPro"/>
</dbReference>
<keyword evidence="13" id="KW-1185">Reference proteome</keyword>
<dbReference type="InterPro" id="IPR036537">
    <property type="entry name" value="Adaptor_Cbl_N_dom_sf"/>
</dbReference>
<feature type="repeat" description="ARM" evidence="10">
    <location>
        <begin position="393"/>
        <end position="435"/>
    </location>
</feature>
<reference evidence="12" key="2">
    <citation type="journal article" date="2022" name="Hortic Res">
        <title>The genome of Dioscorea zingiberensis sheds light on the biosynthesis, origin and evolution of the medicinally important diosgenin saponins.</title>
        <authorList>
            <person name="Li Y."/>
            <person name="Tan C."/>
            <person name="Li Z."/>
            <person name="Guo J."/>
            <person name="Li S."/>
            <person name="Chen X."/>
            <person name="Wang C."/>
            <person name="Dai X."/>
            <person name="Yang H."/>
            <person name="Song W."/>
            <person name="Hou L."/>
            <person name="Xu J."/>
            <person name="Tong Z."/>
            <person name="Xu A."/>
            <person name="Yuan X."/>
            <person name="Wang W."/>
            <person name="Yang Q."/>
            <person name="Chen L."/>
            <person name="Sun Z."/>
            <person name="Wang K."/>
            <person name="Pan B."/>
            <person name="Chen J."/>
            <person name="Bao Y."/>
            <person name="Liu F."/>
            <person name="Qi X."/>
            <person name="Gang D.R."/>
            <person name="Wen J."/>
            <person name="Li J."/>
        </authorList>
    </citation>
    <scope>NUCLEOTIDE SEQUENCE</scope>
    <source>
        <strain evidence="12">Dzin_1.0</strain>
    </source>
</reference>
<dbReference type="GO" id="GO:0061630">
    <property type="term" value="F:ubiquitin protein ligase activity"/>
    <property type="evidence" value="ECO:0007669"/>
    <property type="project" value="UniProtKB-EC"/>
</dbReference>
<dbReference type="Gene3D" id="1.20.930.20">
    <property type="entry name" value="Adaptor protein Cbl, N-terminal domain"/>
    <property type="match status" value="1"/>
</dbReference>
<dbReference type="SMART" id="SM00185">
    <property type="entry name" value="ARM"/>
    <property type="match status" value="5"/>
</dbReference>
<dbReference type="Pfam" id="PF25368">
    <property type="entry name" value="PUB10_N"/>
    <property type="match status" value="1"/>
</dbReference>
<feature type="domain" description="U-box" evidence="11">
    <location>
        <begin position="257"/>
        <end position="331"/>
    </location>
</feature>
<name>A0A9D5D9Q6_9LILI</name>
<dbReference type="InterPro" id="IPR003613">
    <property type="entry name" value="Ubox_domain"/>
</dbReference>
<dbReference type="Pfam" id="PF25598">
    <property type="entry name" value="ARM_PUB"/>
    <property type="match status" value="1"/>
</dbReference>
<evidence type="ECO:0000259" key="11">
    <source>
        <dbReference type="PROSITE" id="PS51698"/>
    </source>
</evidence>
<dbReference type="PANTHER" id="PTHR23315">
    <property type="entry name" value="U BOX DOMAIN-CONTAINING"/>
    <property type="match status" value="1"/>
</dbReference>
<evidence type="ECO:0000256" key="1">
    <source>
        <dbReference type="ARBA" id="ARBA00000900"/>
    </source>
</evidence>
<dbReference type="CDD" id="cd16664">
    <property type="entry name" value="RING-Ubox_PUB"/>
    <property type="match status" value="1"/>
</dbReference>
<dbReference type="InterPro" id="IPR016024">
    <property type="entry name" value="ARM-type_fold"/>
</dbReference>
<comment type="catalytic activity">
    <reaction evidence="1">
        <text>S-ubiquitinyl-[E2 ubiquitin-conjugating enzyme]-L-cysteine + [acceptor protein]-L-lysine = [E2 ubiquitin-conjugating enzyme]-L-cysteine + N(6)-ubiquitinyl-[acceptor protein]-L-lysine.</text>
        <dbReference type="EC" id="2.3.2.27"/>
    </reaction>
</comment>
<feature type="repeat" description="ARM" evidence="10">
    <location>
        <begin position="516"/>
        <end position="558"/>
    </location>
</feature>
<dbReference type="EC" id="2.3.2.27" evidence="3"/>
<dbReference type="AlphaFoldDB" id="A0A9D5D9Q6"/>
<dbReference type="SUPFAM" id="SSF48371">
    <property type="entry name" value="ARM repeat"/>
    <property type="match status" value="1"/>
</dbReference>
<dbReference type="Proteomes" id="UP001085076">
    <property type="component" value="Miscellaneous, Linkage group lg01"/>
</dbReference>
<evidence type="ECO:0000256" key="3">
    <source>
        <dbReference type="ARBA" id="ARBA00012483"/>
    </source>
</evidence>
<evidence type="ECO:0000313" key="12">
    <source>
        <dbReference type="EMBL" id="KAJ0987761.1"/>
    </source>
</evidence>
<dbReference type="PROSITE" id="PS50176">
    <property type="entry name" value="ARM_REPEAT"/>
    <property type="match status" value="2"/>
</dbReference>
<dbReference type="InterPro" id="IPR059179">
    <property type="entry name" value="MLKL-like_MCAfunc"/>
</dbReference>
<evidence type="ECO:0000256" key="4">
    <source>
        <dbReference type="ARBA" id="ARBA00022679"/>
    </source>
</evidence>
<reference evidence="12" key="1">
    <citation type="submission" date="2021-03" db="EMBL/GenBank/DDBJ databases">
        <authorList>
            <person name="Li Z."/>
            <person name="Yang C."/>
        </authorList>
    </citation>
    <scope>NUCLEOTIDE SEQUENCE</scope>
    <source>
        <strain evidence="12">Dzin_1.0</strain>
        <tissue evidence="12">Leaf</tissue>
    </source>
</reference>
<comment type="pathway">
    <text evidence="2">Protein modification; protein ubiquitination.</text>
</comment>
<organism evidence="12 13">
    <name type="scientific">Dioscorea zingiberensis</name>
    <dbReference type="NCBI Taxonomy" id="325984"/>
    <lineage>
        <taxon>Eukaryota</taxon>
        <taxon>Viridiplantae</taxon>
        <taxon>Streptophyta</taxon>
        <taxon>Embryophyta</taxon>
        <taxon>Tracheophyta</taxon>
        <taxon>Spermatophyta</taxon>
        <taxon>Magnoliopsida</taxon>
        <taxon>Liliopsida</taxon>
        <taxon>Dioscoreales</taxon>
        <taxon>Dioscoreaceae</taxon>
        <taxon>Dioscorea</taxon>
    </lineage>
</organism>
<dbReference type="InterPro" id="IPR013083">
    <property type="entry name" value="Znf_RING/FYVE/PHD"/>
</dbReference>
<dbReference type="Pfam" id="PF04564">
    <property type="entry name" value="U-box"/>
    <property type="match status" value="1"/>
</dbReference>
<gene>
    <name evidence="12" type="ORF">J5N97_006117</name>
</gene>
<dbReference type="FunFam" id="1.25.10.10:FF:000082">
    <property type="entry name" value="RING-type E3 ubiquitin transferase"/>
    <property type="match status" value="1"/>
</dbReference>
<dbReference type="EMBL" id="JAGGNH010000001">
    <property type="protein sequence ID" value="KAJ0987761.1"/>
    <property type="molecule type" value="Genomic_DNA"/>
</dbReference>
<evidence type="ECO:0000256" key="2">
    <source>
        <dbReference type="ARBA" id="ARBA00004906"/>
    </source>
</evidence>
<evidence type="ECO:0000313" key="13">
    <source>
        <dbReference type="Proteomes" id="UP001085076"/>
    </source>
</evidence>
<dbReference type="Gene3D" id="1.25.10.10">
    <property type="entry name" value="Leucine-rich Repeat Variant"/>
    <property type="match status" value="2"/>
</dbReference>
<accession>A0A9D5D9Q6</accession>
<evidence type="ECO:0000256" key="9">
    <source>
        <dbReference type="ARBA" id="ARBA00076227"/>
    </source>
</evidence>
<dbReference type="SMART" id="SM00504">
    <property type="entry name" value="Ubox"/>
    <property type="match status" value="1"/>
</dbReference>
<dbReference type="PROSITE" id="PS51698">
    <property type="entry name" value="U_BOX"/>
    <property type="match status" value="1"/>
</dbReference>
<dbReference type="InterPro" id="IPR045210">
    <property type="entry name" value="RING-Ubox_PUB"/>
</dbReference>
<dbReference type="Gene3D" id="3.30.40.10">
    <property type="entry name" value="Zinc/RING finger domain, C3HC4 (zinc finger)"/>
    <property type="match status" value="1"/>
</dbReference>
<comment type="caution">
    <text evidence="12">The sequence shown here is derived from an EMBL/GenBank/DDBJ whole genome shotgun (WGS) entry which is preliminary data.</text>
</comment>
<protein>
    <recommendedName>
        <fullName evidence="7">U-box domain-containing protein 12</fullName>
        <ecNumber evidence="3">2.3.2.27</ecNumber>
    </recommendedName>
    <alternativeName>
        <fullName evidence="8">Plant U-box protein 12</fullName>
    </alternativeName>
    <alternativeName>
        <fullName evidence="9">RING-type E3 ubiquitin transferase PUB12</fullName>
    </alternativeName>
</protein>
<keyword evidence="4" id="KW-0808">Transferase</keyword>
<dbReference type="InterPro" id="IPR011989">
    <property type="entry name" value="ARM-like"/>
</dbReference>
<dbReference type="FunFam" id="1.20.930.20:FF:000002">
    <property type="entry name" value="RING-type E3 ubiquitin transferase"/>
    <property type="match status" value="1"/>
</dbReference>
<sequence length="662" mass="71822">MDEEETGEAAARAVVERLVKSVADISTISDFRQAYKKQLSNLSRRIKLLAPMFDELSDSKAPIPVDVLRSLVSLQASLHSALDLLRFGSEGSKLFMVLERDEIMKRFQDVTVQLEQALGGISLEKLDISDEIREQVELVHAQLKRAKERVDLPDVELYNDLASIYNKNTDHASADPAILHRLSDKLQLVSISDLKQESLALHELVAASDGRDPGENIEKMSMLLKKIKDFVLTQDLEIDTVTNQKVPSSDVKPLVPVIPDDFRCPISLELMEDPVIVASGQTYERQCIKKWLEGGHDTCPKTQLKLPSISLTPNYVLRSLISQWCEANGVEWPKSPFMPISPSACSSSEHANVDSLLLKLSSPSLDEQRAAAGELRLLAKRNADNRICIAEAGAIPLLAGLLNTVDPCIQEHAVTALLNLSIYDENKRRIISSGAVPGVVHVLRNGSMEARENAAATIFSLSVVDENKVTIGATGAISALVSLLSVGSPRGKKDAATALFNLCIYQGNKGKAVRAGLVPTLMGLLRDPAGGMVDEALAILAILSSHHEGKAAIGAAKAVPLLVDVIRSGSPRNRENAAAVLLHLCGGERLQQHLAQAQECGVMGPLQELALNGTERGKRKAKQLLDRMSRFLNLPKQFEVQAEVSTAPGEQSGFLASIFSGQ</sequence>
<dbReference type="InterPro" id="IPR057623">
    <property type="entry name" value="PUB12-19-like_N"/>
</dbReference>
<proteinExistence type="predicted"/>
<evidence type="ECO:0000256" key="5">
    <source>
        <dbReference type="ARBA" id="ARBA00022737"/>
    </source>
</evidence>
<evidence type="ECO:0000256" key="10">
    <source>
        <dbReference type="PROSITE-ProRule" id="PRU00259"/>
    </source>
</evidence>
<keyword evidence="5" id="KW-0677">Repeat</keyword>
<dbReference type="InterPro" id="IPR058678">
    <property type="entry name" value="ARM_PUB"/>
</dbReference>
<evidence type="ECO:0000256" key="6">
    <source>
        <dbReference type="ARBA" id="ARBA00022786"/>
    </source>
</evidence>
<dbReference type="OrthoDB" id="7537227at2759"/>
<dbReference type="CDD" id="cd21037">
    <property type="entry name" value="MLKL_NTD"/>
    <property type="match status" value="1"/>
</dbReference>
<dbReference type="FunFam" id="3.30.40.10:FF:000114">
    <property type="entry name" value="RING-type E3 ubiquitin transferase"/>
    <property type="match status" value="1"/>
</dbReference>
<dbReference type="PANTHER" id="PTHR23315:SF275">
    <property type="entry name" value="U-BOX DOMAIN-CONTAINING PROTEIN 13"/>
    <property type="match status" value="1"/>
</dbReference>
<evidence type="ECO:0000256" key="7">
    <source>
        <dbReference type="ARBA" id="ARBA00074389"/>
    </source>
</evidence>
<evidence type="ECO:0000256" key="8">
    <source>
        <dbReference type="ARBA" id="ARBA00075465"/>
    </source>
</evidence>
<dbReference type="InterPro" id="IPR000225">
    <property type="entry name" value="Armadillo"/>
</dbReference>
<dbReference type="SUPFAM" id="SSF57850">
    <property type="entry name" value="RING/U-box"/>
    <property type="match status" value="1"/>
</dbReference>